<evidence type="ECO:0000256" key="1">
    <source>
        <dbReference type="SAM" id="MobiDB-lite"/>
    </source>
</evidence>
<accession>A0A447CUM9</accession>
<keyword evidence="3" id="KW-1185">Reference proteome</keyword>
<evidence type="ECO:0000313" key="3">
    <source>
        <dbReference type="Proteomes" id="UP000289200"/>
    </source>
</evidence>
<reference evidence="3" key="1">
    <citation type="submission" date="2018-10" db="EMBL/GenBank/DDBJ databases">
        <authorList>
            <person name="Peiro R."/>
            <person name="Begona"/>
            <person name="Cbmso G."/>
            <person name="Lopez M."/>
            <person name="Gonzalez S."/>
            <person name="Sacristan E."/>
            <person name="Castillo E."/>
        </authorList>
    </citation>
    <scope>NUCLEOTIDE SEQUENCE [LARGE SCALE GENOMIC DNA]</scope>
</reference>
<protein>
    <recommendedName>
        <fullName evidence="4">DUF2927 domain-containing protein</fullName>
    </recommendedName>
</protein>
<evidence type="ECO:0000313" key="2">
    <source>
        <dbReference type="EMBL" id="VCU08993.1"/>
    </source>
</evidence>
<comment type="caution">
    <text evidence="2">The sequence shown here is derived from an EMBL/GenBank/DDBJ whole genome shotgun (WGS) entry which is preliminary data.</text>
</comment>
<dbReference type="Proteomes" id="UP000289200">
    <property type="component" value="Unassembled WGS sequence"/>
</dbReference>
<feature type="region of interest" description="Disordered" evidence="1">
    <location>
        <begin position="275"/>
        <end position="298"/>
    </location>
</feature>
<proteinExistence type="predicted"/>
<dbReference type="Pfam" id="PF11150">
    <property type="entry name" value="DUF2927"/>
    <property type="match status" value="1"/>
</dbReference>
<sequence length="298" mass="31878">MTAGRPPSSGHRIAAALRAASLAALSVVLSIALPAGLGAGVAAAGPRRAVTSDRGPFTDAQILRGFAAVTGAAEYATSPADRIRRFEAPVRVRIEADPRLGRAGATRRAMVEAVVADIGRGIAHLDLRLAAANEPANLTVRLVRRRDFDAAVAGVFGPERARTILARLAPLCVSGFARDDEFRITRAAAILAVDVSAFDVRDCAYEEILQALGPSADTDAIPWTMFNDRVRTGRFGRYDRYLLNLLYHPRMAAGTPPAEARAIAAAVLPEVRRRVETRPEAGHRRSPLGGRAVPEFRH</sequence>
<evidence type="ECO:0008006" key="4">
    <source>
        <dbReference type="Google" id="ProtNLM"/>
    </source>
</evidence>
<dbReference type="EMBL" id="UWOC01000138">
    <property type="protein sequence ID" value="VCU08993.1"/>
    <property type="molecule type" value="Genomic_DNA"/>
</dbReference>
<dbReference type="InterPro" id="IPR021323">
    <property type="entry name" value="DUF2927"/>
</dbReference>
<dbReference type="AlphaFoldDB" id="A0A447CUM9"/>
<dbReference type="OrthoDB" id="3295600at2"/>
<name>A0A447CUM9_9BRAD</name>
<dbReference type="RefSeq" id="WP_129608991.1">
    <property type="nucleotide sequence ID" value="NZ_UWOC01000138.1"/>
</dbReference>
<organism evidence="2 3">
    <name type="scientific">Rhodoplanes serenus</name>
    <dbReference type="NCBI Taxonomy" id="200615"/>
    <lineage>
        <taxon>Bacteria</taxon>
        <taxon>Pseudomonadati</taxon>
        <taxon>Pseudomonadota</taxon>
        <taxon>Alphaproteobacteria</taxon>
        <taxon>Hyphomicrobiales</taxon>
        <taxon>Nitrobacteraceae</taxon>
        <taxon>Rhodoplanes</taxon>
    </lineage>
</organism>
<gene>
    <name evidence="2" type="ORF">RHODGE_RHODGE_02171</name>
</gene>